<accession>A0A183DH73</accession>
<dbReference type="EMBL" id="UYRT01022572">
    <property type="protein sequence ID" value="VDK60671.1"/>
    <property type="molecule type" value="Genomic_DNA"/>
</dbReference>
<evidence type="ECO:0000313" key="3">
    <source>
        <dbReference type="WBParaSite" id="GPUH_0000807301-mRNA-1"/>
    </source>
</evidence>
<dbReference type="Proteomes" id="UP000271098">
    <property type="component" value="Unassembled WGS sequence"/>
</dbReference>
<protein>
    <submittedName>
        <fullName evidence="1 3">Uncharacterized protein</fullName>
    </submittedName>
</protein>
<reference evidence="3" key="1">
    <citation type="submission" date="2016-06" db="UniProtKB">
        <authorList>
            <consortium name="WormBaseParasite"/>
        </authorList>
    </citation>
    <scope>IDENTIFICATION</scope>
</reference>
<evidence type="ECO:0000313" key="2">
    <source>
        <dbReference type="Proteomes" id="UP000271098"/>
    </source>
</evidence>
<sequence length="68" mass="7776">MDFDLLLIIKEEEPLSQHRRIITDATRYSICCYNIRIINEIKGELMLDKPSEDDADEAIAGHLVINGC</sequence>
<keyword evidence="2" id="KW-1185">Reference proteome</keyword>
<reference evidence="1 2" key="2">
    <citation type="submission" date="2018-11" db="EMBL/GenBank/DDBJ databases">
        <authorList>
            <consortium name="Pathogen Informatics"/>
        </authorList>
    </citation>
    <scope>NUCLEOTIDE SEQUENCE [LARGE SCALE GENOMIC DNA]</scope>
</reference>
<organism evidence="3">
    <name type="scientific">Gongylonema pulchrum</name>
    <dbReference type="NCBI Taxonomy" id="637853"/>
    <lineage>
        <taxon>Eukaryota</taxon>
        <taxon>Metazoa</taxon>
        <taxon>Ecdysozoa</taxon>
        <taxon>Nematoda</taxon>
        <taxon>Chromadorea</taxon>
        <taxon>Rhabditida</taxon>
        <taxon>Spirurina</taxon>
        <taxon>Spiruromorpha</taxon>
        <taxon>Spiruroidea</taxon>
        <taxon>Gongylonematidae</taxon>
        <taxon>Gongylonema</taxon>
    </lineage>
</organism>
<dbReference type="WBParaSite" id="GPUH_0000807301-mRNA-1">
    <property type="protein sequence ID" value="GPUH_0000807301-mRNA-1"/>
    <property type="gene ID" value="GPUH_0000807301"/>
</dbReference>
<gene>
    <name evidence="1" type="ORF">GPUH_LOCUS8065</name>
</gene>
<name>A0A183DH73_9BILA</name>
<evidence type="ECO:0000313" key="1">
    <source>
        <dbReference type="EMBL" id="VDK60671.1"/>
    </source>
</evidence>
<dbReference type="AlphaFoldDB" id="A0A183DH73"/>
<proteinExistence type="predicted"/>